<sequence>MNWASRRRFVITAIGAALIIFVLALILVPTLYQAPSCTDRTQNQGEQGVDCGGPCSLLCTALQQAPVVRFTKALFPAPNRVDVIAYVDNPNTGAAARRAPYTLTLYAADRTILKQATGTLDLPPFRSVPVYVPAFFTGNVAGAQAFLTIDPSKVTWFTFKGTLTLPKVASPAVGGTEGAPRVTATLSNPTFVPMTDIIAVGVVYDASDNVIAASQTLLKTIPPQGSVTATFTWGQPFGLPPARIEVMPLLVLPS</sequence>
<dbReference type="EMBL" id="MFLS01000010">
    <property type="protein sequence ID" value="OGG72262.1"/>
    <property type="molecule type" value="Genomic_DNA"/>
</dbReference>
<protein>
    <submittedName>
        <fullName evidence="1">Uncharacterized protein</fullName>
    </submittedName>
</protein>
<evidence type="ECO:0000313" key="1">
    <source>
        <dbReference type="EMBL" id="OGG72262.1"/>
    </source>
</evidence>
<proteinExistence type="predicted"/>
<name>A0A1F6EG67_9BACT</name>
<comment type="caution">
    <text evidence="1">The sequence shown here is derived from an EMBL/GenBank/DDBJ whole genome shotgun (WGS) entry which is preliminary data.</text>
</comment>
<organism evidence="1 2">
    <name type="scientific">Candidatus Kaiserbacteria bacterium RIFCSPHIGHO2_12_FULL_56_13</name>
    <dbReference type="NCBI Taxonomy" id="1798505"/>
    <lineage>
        <taxon>Bacteria</taxon>
        <taxon>Candidatus Kaiseribacteriota</taxon>
    </lineage>
</organism>
<gene>
    <name evidence="1" type="ORF">A3E65_02110</name>
</gene>
<reference evidence="1 2" key="1">
    <citation type="journal article" date="2016" name="Nat. Commun.">
        <title>Thousands of microbial genomes shed light on interconnected biogeochemical processes in an aquifer system.</title>
        <authorList>
            <person name="Anantharaman K."/>
            <person name="Brown C.T."/>
            <person name="Hug L.A."/>
            <person name="Sharon I."/>
            <person name="Castelle C.J."/>
            <person name="Probst A.J."/>
            <person name="Thomas B.C."/>
            <person name="Singh A."/>
            <person name="Wilkins M.J."/>
            <person name="Karaoz U."/>
            <person name="Brodie E.L."/>
            <person name="Williams K.H."/>
            <person name="Hubbard S.S."/>
            <person name="Banfield J.F."/>
        </authorList>
    </citation>
    <scope>NUCLEOTIDE SEQUENCE [LARGE SCALE GENOMIC DNA]</scope>
</reference>
<dbReference type="Proteomes" id="UP000178392">
    <property type="component" value="Unassembled WGS sequence"/>
</dbReference>
<accession>A0A1F6EG67</accession>
<dbReference type="AlphaFoldDB" id="A0A1F6EG67"/>
<evidence type="ECO:0000313" key="2">
    <source>
        <dbReference type="Proteomes" id="UP000178392"/>
    </source>
</evidence>